<evidence type="ECO:0000313" key="1">
    <source>
        <dbReference type="EMBL" id="TLU73428.1"/>
    </source>
</evidence>
<protein>
    <submittedName>
        <fullName evidence="1">DUF3060 domain-containing protein</fullName>
    </submittedName>
</protein>
<comment type="caution">
    <text evidence="1">The sequence shown here is derived from an EMBL/GenBank/DDBJ whole genome shotgun (WGS) entry which is preliminary data.</text>
</comment>
<organism evidence="1 2">
    <name type="scientific">Lichenicoccus roseus</name>
    <dbReference type="NCBI Taxonomy" id="2683649"/>
    <lineage>
        <taxon>Bacteria</taxon>
        <taxon>Pseudomonadati</taxon>
        <taxon>Pseudomonadota</taxon>
        <taxon>Alphaproteobacteria</taxon>
        <taxon>Acetobacterales</taxon>
        <taxon>Acetobacteraceae</taxon>
        <taxon>Lichenicoccus</taxon>
    </lineage>
</organism>
<dbReference type="OrthoDB" id="7624131at2"/>
<dbReference type="EMBL" id="VCDI01000002">
    <property type="protein sequence ID" value="TLU73428.1"/>
    <property type="molecule type" value="Genomic_DNA"/>
</dbReference>
<dbReference type="SUPFAM" id="SSF51120">
    <property type="entry name" value="beta-Roll"/>
    <property type="match status" value="1"/>
</dbReference>
<dbReference type="AlphaFoldDB" id="A0A5R9JGL0"/>
<dbReference type="Proteomes" id="UP000305654">
    <property type="component" value="Unassembled WGS sequence"/>
</dbReference>
<sequence length="593" mass="58432">MTSTASDTYYPFLHGVGLQLDFQNSGDIASDLYDLVQNSALLSQEVTTLGDEGYAADLVPSGQAGTNPFSLPNLATHDTTIVGYGGSLSTGNDAVVESGLFAGEIAAQFAKVTDTNLTQIDAGNYANISDERMLGYLLLDQSKQDYSQMIVKEQAQAAPKPTGMATPYIGFDNGGTVNEASTVLQQAAATGSVQAAEDLFGTYTFNFAEGRADLQQVQAAAGQPGGSSNSLAIDLAHVTNATATTDASGNALIGTVITTAANGVEFNYTTAYSTTVPAESTVVVATGSNAQLTATGTAFSVNGNDNFVSDSQAAAITLDGAGNTLVSTVSGGLVEVEGSGALLVLNGGATHVVGAGSGTRLFNGSGSLDYSAPPGTLVLGSGSATIAGSDTVFGGTGTIAYQGAGGTGDVIGGASGHDTISAAQNGWFAGGSQGMNLIVGSNSGQGTVLQAGGAGDHLIGGTQGGDYFLAGAGNETLTGGNAAGTQAIFGGTGQDLVQLGSANAIINTSTGAMSITGAGTSAIYEATNGGALTLNASGGTQDVHGFRVGTDHVNLSGGGWTEVQSGGSTILSSAHTGTVYRLEGVSAGLGSLG</sequence>
<accession>A0A5R9JGL0</accession>
<dbReference type="InterPro" id="IPR011049">
    <property type="entry name" value="Serralysin-like_metalloprot_C"/>
</dbReference>
<proteinExistence type="predicted"/>
<evidence type="ECO:0000313" key="2">
    <source>
        <dbReference type="Proteomes" id="UP000305654"/>
    </source>
</evidence>
<dbReference type="RefSeq" id="WP_138325508.1">
    <property type="nucleotide sequence ID" value="NZ_VCDI01000002.1"/>
</dbReference>
<reference evidence="1 2" key="1">
    <citation type="submission" date="2019-05" db="EMBL/GenBank/DDBJ databases">
        <authorList>
            <person name="Pankratov T."/>
            <person name="Grouzdev D."/>
        </authorList>
    </citation>
    <scope>NUCLEOTIDE SEQUENCE [LARGE SCALE GENOMIC DNA]</scope>
    <source>
        <strain evidence="1 2">KEBCLARHB70R</strain>
    </source>
</reference>
<keyword evidence="2" id="KW-1185">Reference proteome</keyword>
<gene>
    <name evidence="1" type="ORF">FE263_08540</name>
</gene>
<name>A0A5R9JGL0_9PROT</name>